<dbReference type="PANTHER" id="PTHR34512:SF30">
    <property type="entry name" value="OUTER MEMBRANE PROTEIN ASSEMBLY FACTOR BAMB"/>
    <property type="match status" value="1"/>
</dbReference>
<dbReference type="Gene3D" id="2.40.10.480">
    <property type="match status" value="2"/>
</dbReference>
<dbReference type="SUPFAM" id="SSF50998">
    <property type="entry name" value="Quinoprotein alcohol dehydrogenase-like"/>
    <property type="match status" value="1"/>
</dbReference>
<dbReference type="EMBL" id="JBHTAX010000001">
    <property type="protein sequence ID" value="MFC7189558.1"/>
    <property type="molecule type" value="Genomic_DNA"/>
</dbReference>
<dbReference type="InterPro" id="IPR002372">
    <property type="entry name" value="PQQ_rpt_dom"/>
</dbReference>
<dbReference type="AlphaFoldDB" id="A0ABD5YJJ7"/>
<dbReference type="Proteomes" id="UP001596417">
    <property type="component" value="Unassembled WGS sequence"/>
</dbReference>
<comment type="caution">
    <text evidence="2">The sequence shown here is derived from an EMBL/GenBank/DDBJ whole genome shotgun (WGS) entry which is preliminary data.</text>
</comment>
<proteinExistence type="predicted"/>
<dbReference type="Gene3D" id="2.130.10.10">
    <property type="entry name" value="YVTN repeat-like/Quinoprotein amine dehydrogenase"/>
    <property type="match status" value="1"/>
</dbReference>
<reference evidence="2 3" key="1">
    <citation type="journal article" date="2019" name="Int. J. Syst. Evol. Microbiol.">
        <title>The Global Catalogue of Microorganisms (GCM) 10K type strain sequencing project: providing services to taxonomists for standard genome sequencing and annotation.</title>
        <authorList>
            <consortium name="The Broad Institute Genomics Platform"/>
            <consortium name="The Broad Institute Genome Sequencing Center for Infectious Disease"/>
            <person name="Wu L."/>
            <person name="Ma J."/>
        </authorList>
    </citation>
    <scope>NUCLEOTIDE SEQUENCE [LARGE SCALE GENOMIC DNA]</scope>
    <source>
        <strain evidence="2 3">RDMS1</strain>
    </source>
</reference>
<evidence type="ECO:0000313" key="2">
    <source>
        <dbReference type="EMBL" id="MFC7189558.1"/>
    </source>
</evidence>
<feature type="domain" description="Pyrrolo-quinoline quinone repeat" evidence="1">
    <location>
        <begin position="2"/>
        <end position="179"/>
    </location>
</feature>
<dbReference type="SMART" id="SM00564">
    <property type="entry name" value="PQQ"/>
    <property type="match status" value="4"/>
</dbReference>
<accession>A0ABD5YJJ7</accession>
<organism evidence="2 3">
    <name type="scientific">Halocatena marina</name>
    <dbReference type="NCBI Taxonomy" id="2934937"/>
    <lineage>
        <taxon>Archaea</taxon>
        <taxon>Methanobacteriati</taxon>
        <taxon>Methanobacteriota</taxon>
        <taxon>Stenosarchaea group</taxon>
        <taxon>Halobacteria</taxon>
        <taxon>Halobacteriales</taxon>
        <taxon>Natronomonadaceae</taxon>
        <taxon>Halocatena</taxon>
    </lineage>
</organism>
<keyword evidence="3" id="KW-1185">Reference proteome</keyword>
<evidence type="ECO:0000259" key="1">
    <source>
        <dbReference type="Pfam" id="PF13360"/>
    </source>
</evidence>
<protein>
    <submittedName>
        <fullName evidence="2">PQQ-like beta-propeller repeat protein</fullName>
    </submittedName>
</protein>
<dbReference type="PANTHER" id="PTHR34512">
    <property type="entry name" value="CELL SURFACE PROTEIN"/>
    <property type="match status" value="1"/>
</dbReference>
<dbReference type="InterPro" id="IPR011047">
    <property type="entry name" value="Quinoprotein_ADH-like_sf"/>
</dbReference>
<dbReference type="InterPro" id="IPR018391">
    <property type="entry name" value="PQQ_b-propeller_rpt"/>
</dbReference>
<sequence>MHALDAASGTKQWRFSPTESPWFTSPIVHDGLVYCTIAHKGMYALDAATESVWWSHTDNHRYTAFSLVADDSVSDPHLIAGTKSGVLCRFNLKTGRKIWQRDLFGPISAFSFKSSSLYVGTSGGEVYTFYTAGHKGLTAIRDYDTKKKWRVDGRYDTTKPAGAGDTMYVSNGSAVHAFAMKGGCGIGTIRTRAKRWSHPTPAKALGGLAVADGALFVACAGHNNNPTLYCLESAESP</sequence>
<dbReference type="GeneID" id="76199121"/>
<name>A0ABD5YJJ7_9EURY</name>
<dbReference type="RefSeq" id="WP_264556233.1">
    <property type="nucleotide sequence ID" value="NZ_CP110249.1"/>
</dbReference>
<evidence type="ECO:0000313" key="3">
    <source>
        <dbReference type="Proteomes" id="UP001596417"/>
    </source>
</evidence>
<gene>
    <name evidence="2" type="ORF">ACFQL7_06625</name>
</gene>
<dbReference type="InterPro" id="IPR015943">
    <property type="entry name" value="WD40/YVTN_repeat-like_dom_sf"/>
</dbReference>
<dbReference type="Pfam" id="PF13360">
    <property type="entry name" value="PQQ_2"/>
    <property type="match status" value="1"/>
</dbReference>